<dbReference type="EMBL" id="ACPB03006568">
    <property type="status" value="NOT_ANNOTATED_CDS"/>
    <property type="molecule type" value="Genomic_DNA"/>
</dbReference>
<dbReference type="InParanoid" id="T1HST1"/>
<sequence>MSGICRSVCTVVVAVHRMKRLLCGAVFWIGVPCQSIDVGFFQLFRKVASPVRKYLKLKLKKKTQHEILECWDNEFLSRNLIVISLGKCSSGVR</sequence>
<evidence type="ECO:0000313" key="1">
    <source>
        <dbReference type="EnsemblMetazoa" id="RPRC007101-PA"/>
    </source>
</evidence>
<evidence type="ECO:0000313" key="2">
    <source>
        <dbReference type="Proteomes" id="UP000015103"/>
    </source>
</evidence>
<dbReference type="VEuPathDB" id="VectorBase:RPRC007101"/>
<reference evidence="1" key="1">
    <citation type="submission" date="2015-05" db="UniProtKB">
        <authorList>
            <consortium name="EnsemblMetazoa"/>
        </authorList>
    </citation>
    <scope>IDENTIFICATION</scope>
</reference>
<dbReference type="AlphaFoldDB" id="T1HST1"/>
<organism evidence="1 2">
    <name type="scientific">Rhodnius prolixus</name>
    <name type="common">Triatomid bug</name>
    <dbReference type="NCBI Taxonomy" id="13249"/>
    <lineage>
        <taxon>Eukaryota</taxon>
        <taxon>Metazoa</taxon>
        <taxon>Ecdysozoa</taxon>
        <taxon>Arthropoda</taxon>
        <taxon>Hexapoda</taxon>
        <taxon>Insecta</taxon>
        <taxon>Pterygota</taxon>
        <taxon>Neoptera</taxon>
        <taxon>Paraneoptera</taxon>
        <taxon>Hemiptera</taxon>
        <taxon>Heteroptera</taxon>
        <taxon>Panheteroptera</taxon>
        <taxon>Cimicomorpha</taxon>
        <taxon>Reduviidae</taxon>
        <taxon>Triatominae</taxon>
        <taxon>Rhodnius</taxon>
    </lineage>
</organism>
<proteinExistence type="predicted"/>
<name>T1HST1_RHOPR</name>
<dbReference type="Proteomes" id="UP000015103">
    <property type="component" value="Unassembled WGS sequence"/>
</dbReference>
<accession>T1HST1</accession>
<dbReference type="EnsemblMetazoa" id="RPRC007101-RA">
    <property type="protein sequence ID" value="RPRC007101-PA"/>
    <property type="gene ID" value="RPRC007101"/>
</dbReference>
<protein>
    <submittedName>
        <fullName evidence="1">Uncharacterized protein</fullName>
    </submittedName>
</protein>
<dbReference type="HOGENOM" id="CLU_2402414_0_0_1"/>
<keyword evidence="2" id="KW-1185">Reference proteome</keyword>